<dbReference type="Pfam" id="PF05721">
    <property type="entry name" value="PhyH"/>
    <property type="match status" value="1"/>
</dbReference>
<keyword evidence="2" id="KW-1185">Reference proteome</keyword>
<dbReference type="PANTHER" id="PTHR40470">
    <property type="entry name" value="PHYTANOYL-COA DIOXYGENASE FAMILY PROTEIN (AFU_ORTHOLOGUE AFUA_2G15850)"/>
    <property type="match status" value="1"/>
</dbReference>
<organism evidence="1 2">
    <name type="scientific">Moesziomyces aphidis</name>
    <name type="common">Pseudozyma aphidis</name>
    <dbReference type="NCBI Taxonomy" id="84754"/>
    <lineage>
        <taxon>Eukaryota</taxon>
        <taxon>Fungi</taxon>
        <taxon>Dikarya</taxon>
        <taxon>Basidiomycota</taxon>
        <taxon>Ustilaginomycotina</taxon>
        <taxon>Ustilaginomycetes</taxon>
        <taxon>Ustilaginales</taxon>
        <taxon>Ustilaginaceae</taxon>
        <taxon>Moesziomyces</taxon>
    </lineage>
</organism>
<evidence type="ECO:0000313" key="2">
    <source>
        <dbReference type="Proteomes" id="UP000019462"/>
    </source>
</evidence>
<name>W3VEU5_MOEAP</name>
<dbReference type="OrthoDB" id="2106152at2759"/>
<protein>
    <recommendedName>
        <fullName evidence="3">Phytanoyl-CoA dioxygenase</fullName>
    </recommendedName>
</protein>
<dbReference type="Gene3D" id="2.60.120.620">
    <property type="entry name" value="q2cbj1_9rhob like domain"/>
    <property type="match status" value="1"/>
</dbReference>
<dbReference type="EMBL" id="AWNI01000039">
    <property type="protein sequence ID" value="ETS60084.1"/>
    <property type="molecule type" value="Genomic_DNA"/>
</dbReference>
<evidence type="ECO:0008006" key="3">
    <source>
        <dbReference type="Google" id="ProtNLM"/>
    </source>
</evidence>
<evidence type="ECO:0000313" key="1">
    <source>
        <dbReference type="EMBL" id="ETS60084.1"/>
    </source>
</evidence>
<comment type="caution">
    <text evidence="1">The sequence shown here is derived from an EMBL/GenBank/DDBJ whole genome shotgun (WGS) entry which is preliminary data.</text>
</comment>
<proteinExistence type="predicted"/>
<dbReference type="PANTHER" id="PTHR40470:SF1">
    <property type="entry name" value="PHYTANOYL-COA DIOXYGENASE FAMILY PROTEIN (AFU_ORTHOLOGUE AFUA_2G15850)"/>
    <property type="match status" value="1"/>
</dbReference>
<dbReference type="InterPro" id="IPR008775">
    <property type="entry name" value="Phytyl_CoA_dOase-like"/>
</dbReference>
<gene>
    <name evidence="1" type="ORF">PaG_06078</name>
</gene>
<accession>W3VEU5</accession>
<dbReference type="HOGENOM" id="CLU_056749_0_0_1"/>
<sequence>MSTCGALTSVSSAFFGEKPGAAAEAGALSCISSGAASATVTAASRLRALGYDPDELLQHYRDHGYIILDGLLASDTSSPLHLDSLRRLADTATQITRDGKWPHRRIVGNAFPPFTQNNRDSWGVQHIMNPQLDTAASASAASISSVFQQFYASSPLLDVASLLIGCQVEAMQMELFNLLVNPASHRFALGWHRDDIRPDVSEQEEEQRLETPTYGVQFNTALWDDDCLFIVPGTHRRMRTAAEVVANNAKAPPAVQVDSEGEVDKTFGEDGAWNGVDPPNTMRVRLKPGQTAFYSQRILHRASYLPTAKRATLHGCYGDASSGTGAAERARNVLQHGVEWMRDAQFGDSLPPVLKPMRTVFLAQVSTLSRTSAPLATLLCTTTFPFLKASAKMSQCPLGFTGTPPPGHPKVAGLDAKASEADTRDRHWNPWLLLAIDALFILAAIYVARNGVPRAIADPIANVWRKVPKPAAKTE</sequence>
<dbReference type="Proteomes" id="UP000019462">
    <property type="component" value="Unassembled WGS sequence"/>
</dbReference>
<dbReference type="SUPFAM" id="SSF51197">
    <property type="entry name" value="Clavaminate synthase-like"/>
    <property type="match status" value="1"/>
</dbReference>
<dbReference type="AlphaFoldDB" id="W3VEU5"/>
<reference evidence="1 2" key="1">
    <citation type="journal article" date="2014" name="Genome Announc.">
        <title>Genome sequence of the basidiomycetous fungus Pseudozyma aphidis DSM70725, an efficient producer of biosurfactant mannosylerythritol lipids.</title>
        <authorList>
            <person name="Lorenz S."/>
            <person name="Guenther M."/>
            <person name="Grumaz C."/>
            <person name="Rupp S."/>
            <person name="Zibek S."/>
            <person name="Sohn K."/>
        </authorList>
    </citation>
    <scope>NUCLEOTIDE SEQUENCE [LARGE SCALE GENOMIC DNA]</scope>
    <source>
        <strain evidence="2">ATCC 32657 / CBS 517.83 / DSM 70725 / JCM 10318 / NBRC 10182 / NRRL Y-7954 / St-0401</strain>
    </source>
</reference>